<dbReference type="InParanoid" id="A0A6J1WPM7"/>
<dbReference type="RefSeq" id="XP_026753533.1">
    <property type="nucleotide sequence ID" value="XM_026897732.1"/>
</dbReference>
<proteinExistence type="predicted"/>
<gene>
    <name evidence="3" type="primary">LOC113513747</name>
</gene>
<keyword evidence="1" id="KW-1133">Transmembrane helix</keyword>
<keyword evidence="1" id="KW-0812">Transmembrane</keyword>
<accession>A0A6J1WPM7</accession>
<name>A0A6J1WPM7_GALME</name>
<organism evidence="2 3">
    <name type="scientific">Galleria mellonella</name>
    <name type="common">Greater wax moth</name>
    <dbReference type="NCBI Taxonomy" id="7137"/>
    <lineage>
        <taxon>Eukaryota</taxon>
        <taxon>Metazoa</taxon>
        <taxon>Ecdysozoa</taxon>
        <taxon>Arthropoda</taxon>
        <taxon>Hexapoda</taxon>
        <taxon>Insecta</taxon>
        <taxon>Pterygota</taxon>
        <taxon>Neoptera</taxon>
        <taxon>Endopterygota</taxon>
        <taxon>Lepidoptera</taxon>
        <taxon>Glossata</taxon>
        <taxon>Ditrysia</taxon>
        <taxon>Pyraloidea</taxon>
        <taxon>Pyralidae</taxon>
        <taxon>Galleriinae</taxon>
        <taxon>Galleria</taxon>
    </lineage>
</organism>
<sequence length="239" mass="27346">MIESIRIILVLTNEETKLIDITNTAWNILKIERKKNILIDSYSIFIGQEAKFETKSSLINSLFIMWVWFCVILRLVIQGDLTSGLQNTLLEPPMSSMEDAIKQVDGYGGGEIFKNMFKGTRLEKDYKIVSLDDTYIYLNNLVQGQRFILLTDKVAVNLVNIGTDFQFIGPTSFSIVACYYIRPGWPAAKRINNLIQRVIEVGFIIKATRENQHTNMLKLNITLETGTLHDPHMISCNNY</sequence>
<reference evidence="3" key="1">
    <citation type="submission" date="2025-08" db="UniProtKB">
        <authorList>
            <consortium name="RefSeq"/>
        </authorList>
    </citation>
    <scope>IDENTIFICATION</scope>
    <source>
        <tissue evidence="3">Whole larvae</tissue>
    </source>
</reference>
<evidence type="ECO:0000256" key="1">
    <source>
        <dbReference type="SAM" id="Phobius"/>
    </source>
</evidence>
<dbReference type="SUPFAM" id="SSF53850">
    <property type="entry name" value="Periplasmic binding protein-like II"/>
    <property type="match status" value="1"/>
</dbReference>
<evidence type="ECO:0000313" key="3">
    <source>
        <dbReference type="RefSeq" id="XP_026753533.1"/>
    </source>
</evidence>
<evidence type="ECO:0000313" key="2">
    <source>
        <dbReference type="Proteomes" id="UP001652740"/>
    </source>
</evidence>
<dbReference type="OrthoDB" id="7687957at2759"/>
<keyword evidence="2" id="KW-1185">Reference proteome</keyword>
<keyword evidence="1" id="KW-0472">Membrane</keyword>
<dbReference type="AlphaFoldDB" id="A0A6J1WPM7"/>
<protein>
    <submittedName>
        <fullName evidence="3">Uncharacterized protein LOC113513747</fullName>
    </submittedName>
</protein>
<dbReference type="GeneID" id="113513747"/>
<dbReference type="Proteomes" id="UP001652740">
    <property type="component" value="Unplaced"/>
</dbReference>
<feature type="transmembrane region" description="Helical" evidence="1">
    <location>
        <begin position="58"/>
        <end position="77"/>
    </location>
</feature>
<dbReference type="KEGG" id="gmw:113513747"/>